<dbReference type="CDD" id="cd11356">
    <property type="entry name" value="AmyAc_Sucrose_phosphorylase-like_1"/>
    <property type="match status" value="1"/>
</dbReference>
<dbReference type="InterPro" id="IPR017853">
    <property type="entry name" value="GH"/>
</dbReference>
<evidence type="ECO:0000256" key="1">
    <source>
        <dbReference type="ARBA" id="ARBA00022676"/>
    </source>
</evidence>
<dbReference type="EMBL" id="FNQN01000005">
    <property type="protein sequence ID" value="SEA39931.1"/>
    <property type="molecule type" value="Genomic_DNA"/>
</dbReference>
<evidence type="ECO:0000256" key="2">
    <source>
        <dbReference type="ARBA" id="ARBA00022679"/>
    </source>
</evidence>
<dbReference type="GO" id="GO:0016757">
    <property type="term" value="F:glycosyltransferase activity"/>
    <property type="evidence" value="ECO:0007669"/>
    <property type="project" value="UniProtKB-KW"/>
</dbReference>
<dbReference type="InterPro" id="IPR045857">
    <property type="entry name" value="O16G_dom_2"/>
</dbReference>
<accession>A0A1H4AVP9</accession>
<evidence type="ECO:0000256" key="3">
    <source>
        <dbReference type="PIRSR" id="PIRSR003059-2"/>
    </source>
</evidence>
<feature type="binding site" evidence="3">
    <location>
        <position position="452"/>
    </location>
    <ligand>
        <name>substrate</name>
    </ligand>
</feature>
<dbReference type="PANTHER" id="PTHR38784:SF1">
    <property type="entry name" value="SUCROSE PHOSPHORYLASE"/>
    <property type="match status" value="1"/>
</dbReference>
<dbReference type="OrthoDB" id="9805159at2"/>
<reference evidence="5 6" key="1">
    <citation type="submission" date="2016-10" db="EMBL/GenBank/DDBJ databases">
        <authorList>
            <person name="de Groot N.N."/>
        </authorList>
    </citation>
    <scope>NUCLEOTIDE SEQUENCE [LARGE SCALE GENOMIC DNA]</scope>
    <source>
        <strain evidence="5 6">DSM 7343</strain>
    </source>
</reference>
<feature type="binding site" evidence="3">
    <location>
        <begin position="236"/>
        <end position="238"/>
    </location>
    <ligand>
        <name>substrate</name>
    </ligand>
</feature>
<feature type="binding site" evidence="3">
    <location>
        <begin position="345"/>
        <end position="346"/>
    </location>
    <ligand>
        <name>substrate</name>
    </ligand>
</feature>
<evidence type="ECO:0000259" key="4">
    <source>
        <dbReference type="SMART" id="SM00642"/>
    </source>
</evidence>
<keyword evidence="1" id="KW-0328">Glycosyltransferase</keyword>
<dbReference type="PIRSF" id="PIRSF003059">
    <property type="entry name" value="Sucrose_phosphorylase"/>
    <property type="match status" value="1"/>
</dbReference>
<keyword evidence="6" id="KW-1185">Reference proteome</keyword>
<dbReference type="Gene3D" id="3.20.20.80">
    <property type="entry name" value="Glycosidases"/>
    <property type="match status" value="1"/>
</dbReference>
<dbReference type="InterPro" id="IPR033746">
    <property type="entry name" value="GGa_phosphorylase"/>
</dbReference>
<gene>
    <name evidence="5" type="ORF">SAMN05660420_02000</name>
</gene>
<name>A0A1H4AVP9_9BACT</name>
<dbReference type="SMART" id="SM00642">
    <property type="entry name" value="Aamy"/>
    <property type="match status" value="1"/>
</dbReference>
<dbReference type="Pfam" id="PF00128">
    <property type="entry name" value="Alpha-amylase"/>
    <property type="match status" value="1"/>
</dbReference>
<feature type="binding site" evidence="3">
    <location>
        <position position="105"/>
    </location>
    <ligand>
        <name>substrate</name>
    </ligand>
</feature>
<feature type="domain" description="Glycosyl hydrolase family 13 catalytic" evidence="4">
    <location>
        <begin position="77"/>
        <end position="489"/>
    </location>
</feature>
<dbReference type="InterPro" id="IPR016377">
    <property type="entry name" value="Sucrose_GGa_phosphorylase-rel"/>
</dbReference>
<evidence type="ECO:0000313" key="6">
    <source>
        <dbReference type="Proteomes" id="UP000199409"/>
    </source>
</evidence>
<dbReference type="Gene3D" id="3.90.400.10">
    <property type="entry name" value="Oligo-1,6-glucosidase, Domain 2"/>
    <property type="match status" value="1"/>
</dbReference>
<keyword evidence="2" id="KW-0808">Transferase</keyword>
<dbReference type="InterPro" id="IPR006047">
    <property type="entry name" value="GH13_cat_dom"/>
</dbReference>
<dbReference type="InterPro" id="IPR013780">
    <property type="entry name" value="Glyco_hydro_b"/>
</dbReference>
<dbReference type="SUPFAM" id="SSF51445">
    <property type="entry name" value="(Trans)glycosidases"/>
    <property type="match status" value="1"/>
</dbReference>
<dbReference type="PANTHER" id="PTHR38784">
    <property type="entry name" value="SUCROSE PHOSPHORYLASE"/>
    <property type="match status" value="1"/>
</dbReference>
<evidence type="ECO:0000313" key="5">
    <source>
        <dbReference type="EMBL" id="SEA39931.1"/>
    </source>
</evidence>
<protein>
    <submittedName>
        <fullName evidence="5">Sucrose phosphorylase</fullName>
    </submittedName>
</protein>
<dbReference type="GO" id="GO:0005975">
    <property type="term" value="P:carbohydrate metabolic process"/>
    <property type="evidence" value="ECO:0007669"/>
    <property type="project" value="InterPro"/>
</dbReference>
<dbReference type="RefSeq" id="WP_092347593.1">
    <property type="nucleotide sequence ID" value="NZ_FNQN01000005.1"/>
</dbReference>
<dbReference type="AlphaFoldDB" id="A0A1H4AVP9"/>
<feature type="binding site" evidence="3">
    <location>
        <position position="143"/>
    </location>
    <ligand>
        <name>substrate</name>
    </ligand>
</feature>
<organism evidence="5 6">
    <name type="scientific">Desulfuromusa kysingii</name>
    <dbReference type="NCBI Taxonomy" id="37625"/>
    <lineage>
        <taxon>Bacteria</taxon>
        <taxon>Pseudomonadati</taxon>
        <taxon>Thermodesulfobacteriota</taxon>
        <taxon>Desulfuromonadia</taxon>
        <taxon>Desulfuromonadales</taxon>
        <taxon>Geopsychrobacteraceae</taxon>
        <taxon>Desulfuromusa</taxon>
    </lineage>
</organism>
<dbReference type="Proteomes" id="UP000199409">
    <property type="component" value="Unassembled WGS sequence"/>
</dbReference>
<proteinExistence type="predicted"/>
<dbReference type="STRING" id="37625.SAMN05660420_02000"/>
<dbReference type="Gene3D" id="2.60.40.1180">
    <property type="entry name" value="Golgi alpha-mannosidase II"/>
    <property type="match status" value="1"/>
</dbReference>
<sequence>MTGAEMLERFQRQGSERLARIYPDEQVKDLLDQIVAELQSFSDTAATEPINRLWSEQDLILISYGDSICAAGLAPVQVLCSFLEQHLSGIVNTVHLLPFFPYSSDDGFAVVDYQSVNPRLGDWGEIAAINRNFDLMVDLVINHVSSQHRWFQEYLHDEAPGKNYFITPPKDADLSHVVRPRQSPLLTEVETNRGSAKVWTTFSADQVDTNFSNPDVLLEYIKVLLFYLSQGARFIRLDAVAFLWKEWGTSCLNLPQTHEIVKLLRNIIETVAPKSVLLTETNLPHQQNLSYFGDSNEAHMVYQFSLSPLLLHGLYRGTSLYLCEWARSRCNAPPGCTFLNFTASHDGVGLRPLEGLLPQGEIDLLLHGMEKFGGLVSYKANDDGSRSPYEINIGYFDALKGTWLGDDCWQLARFLLAQTLMIGLRGIPALYLHSLLATPNDHDGVAQSGRARSINRHRWQQQELEELLDDQQSNQAKVFFELRRRLQIRRQQPAFHPDGRQEILHLGEYLFGFWRFSPDGKQKLFAVHNLTEQPRNLYVDGALDGQFNGRWVGLLTGEIVTSERAVIELPPYHVLWLAQQQE</sequence>